<dbReference type="SUPFAM" id="SSF74924">
    <property type="entry name" value="Cap-Gly domain"/>
    <property type="match status" value="1"/>
</dbReference>
<dbReference type="PROSITE" id="PS50245">
    <property type="entry name" value="CAP_GLY_2"/>
    <property type="match status" value="1"/>
</dbReference>
<organism evidence="3 4">
    <name type="scientific">Prymnesium parvum</name>
    <name type="common">Toxic golden alga</name>
    <dbReference type="NCBI Taxonomy" id="97485"/>
    <lineage>
        <taxon>Eukaryota</taxon>
        <taxon>Haptista</taxon>
        <taxon>Haptophyta</taxon>
        <taxon>Prymnesiophyceae</taxon>
        <taxon>Prymnesiales</taxon>
        <taxon>Prymnesiaceae</taxon>
        <taxon>Prymnesium</taxon>
    </lineage>
</organism>
<dbReference type="PANTHER" id="PTHR13371:SF0">
    <property type="entry name" value="CENTROSOMAL PROTEIN OF 104 KDA"/>
    <property type="match status" value="1"/>
</dbReference>
<feature type="compositionally biased region" description="Basic and acidic residues" evidence="1">
    <location>
        <begin position="1510"/>
        <end position="1522"/>
    </location>
</feature>
<proteinExistence type="predicted"/>
<feature type="compositionally biased region" description="Low complexity" evidence="1">
    <location>
        <begin position="16"/>
        <end position="36"/>
    </location>
</feature>
<feature type="region of interest" description="Disordered" evidence="1">
    <location>
        <begin position="885"/>
        <end position="904"/>
    </location>
</feature>
<feature type="compositionally biased region" description="Low complexity" evidence="1">
    <location>
        <begin position="694"/>
        <end position="704"/>
    </location>
</feature>
<dbReference type="GO" id="GO:0005929">
    <property type="term" value="C:cilium"/>
    <property type="evidence" value="ECO:0007669"/>
    <property type="project" value="TreeGrafter"/>
</dbReference>
<evidence type="ECO:0000259" key="2">
    <source>
        <dbReference type="PROSITE" id="PS50245"/>
    </source>
</evidence>
<feature type="compositionally biased region" description="Low complexity" evidence="1">
    <location>
        <begin position="216"/>
        <end position="249"/>
    </location>
</feature>
<dbReference type="EMBL" id="JBGBPQ010000005">
    <property type="protein sequence ID" value="KAL1524600.1"/>
    <property type="molecule type" value="Genomic_DNA"/>
</dbReference>
<feature type="compositionally biased region" description="Low complexity" evidence="1">
    <location>
        <begin position="151"/>
        <end position="162"/>
    </location>
</feature>
<feature type="compositionally biased region" description="Low complexity" evidence="1">
    <location>
        <begin position="855"/>
        <end position="864"/>
    </location>
</feature>
<reference evidence="3 4" key="1">
    <citation type="journal article" date="2024" name="Science">
        <title>Giant polyketide synthase enzymes in the biosynthesis of giant marine polyether toxins.</title>
        <authorList>
            <person name="Fallon T.R."/>
            <person name="Shende V.V."/>
            <person name="Wierzbicki I.H."/>
            <person name="Pendleton A.L."/>
            <person name="Watervoot N.F."/>
            <person name="Auber R.P."/>
            <person name="Gonzalez D.J."/>
            <person name="Wisecaver J.H."/>
            <person name="Moore B.S."/>
        </authorList>
    </citation>
    <scope>NUCLEOTIDE SEQUENCE [LARGE SCALE GENOMIC DNA]</scope>
    <source>
        <strain evidence="3 4">12B1</strain>
    </source>
</reference>
<dbReference type="InterPro" id="IPR036859">
    <property type="entry name" value="CAP-Gly_dom_sf"/>
</dbReference>
<feature type="compositionally biased region" description="Low complexity" evidence="1">
    <location>
        <begin position="663"/>
        <end position="675"/>
    </location>
</feature>
<feature type="compositionally biased region" description="Low complexity" evidence="1">
    <location>
        <begin position="1958"/>
        <end position="1971"/>
    </location>
</feature>
<dbReference type="Gene3D" id="2.30.30.190">
    <property type="entry name" value="CAP Gly-rich-like domain"/>
    <property type="match status" value="1"/>
</dbReference>
<feature type="region of interest" description="Disordered" evidence="1">
    <location>
        <begin position="1"/>
        <end position="43"/>
    </location>
</feature>
<evidence type="ECO:0000256" key="1">
    <source>
        <dbReference type="SAM" id="MobiDB-lite"/>
    </source>
</evidence>
<feature type="domain" description="CAP-Gly" evidence="2">
    <location>
        <begin position="1155"/>
        <end position="1198"/>
    </location>
</feature>
<dbReference type="SMART" id="SM01052">
    <property type="entry name" value="CAP_GLY"/>
    <property type="match status" value="1"/>
</dbReference>
<feature type="region of interest" description="Disordered" evidence="1">
    <location>
        <begin position="1909"/>
        <end position="1973"/>
    </location>
</feature>
<name>A0AB34JSP6_PRYPA</name>
<gene>
    <name evidence="3" type="ORF">AB1Y20_019489</name>
</gene>
<feature type="compositionally biased region" description="Pro residues" evidence="1">
    <location>
        <begin position="1629"/>
        <end position="1640"/>
    </location>
</feature>
<dbReference type="Gene3D" id="1.25.10.10">
    <property type="entry name" value="Leucine-rich Repeat Variant"/>
    <property type="match status" value="1"/>
</dbReference>
<dbReference type="SMART" id="SM00015">
    <property type="entry name" value="IQ"/>
    <property type="match status" value="4"/>
</dbReference>
<feature type="compositionally biased region" description="Basic and acidic residues" evidence="1">
    <location>
        <begin position="1572"/>
        <end position="1590"/>
    </location>
</feature>
<dbReference type="InterPro" id="IPR000048">
    <property type="entry name" value="IQ_motif_EF-hand-BS"/>
</dbReference>
<dbReference type="Proteomes" id="UP001515480">
    <property type="component" value="Unassembled WGS sequence"/>
</dbReference>
<feature type="region of interest" description="Disordered" evidence="1">
    <location>
        <begin position="103"/>
        <end position="130"/>
    </location>
</feature>
<sequence>MDEKPQPAQAVVARGRPIASAAARPVASASRPAAAATPGQPVGRVVTAARPIARAPASAATARPVAAAVGVASPARAVSAGEGASARAEGTTAAPSQTVAAHARPGCCEPSGADAAPQGREAPPATPASAHAVGAARAVAAAVARPTAAASAARSAPVDSPAEPSAISPSRGATPAVAKASPVRAAAAGSCADARAVQAVARAVPARAVERAAAEAARPAAGEAAPSARAQPRAARAEEAVPSAPAREVSSGEVEASTTRVRRLPVAVGVASPAAALGNASTSAAEPSPAAACSRAECEARSTSPISARQTGAGTSAVVQKARLVKGSSSREEVAPSPAVQAGVAKASAAPAGVATAPAVQKAQVAAASPLKEGVATASAANARVVKGTALQAGVATASAAQAGVAKGSAVQARVATASAEQAGVGAASAVQAGVAKGSAVQARVATASAEQAGVGSASAVQACVAKGSAVQARVATASAEQAGVAAASAVQTGVAKGSAVQARVATASAVQAGVAKGSAVQPRVATASAVQKAQAVEGSPSKGGSAAASASAVKAEATKAEAAKGTAVQAGAGPAPLVQKALVVKGSPLQAGGSQTSAARAVKASPVHAGHAAAIGQVASDAAACGSCSVLAQEVAAGQVPASVTRAAPLRVAVGSQLAAPDAPSLSAGAAAPSTAPPPPERSSKHDTQQNDANASSSAAARGAEAEPRSSGAPEVIEVKVPRGLGAGQTLLLESRDGRCVPREPSRPSAHPLPFPRCYIRITNPSCAVPLALCLELLPTATPPLTRSLPGDTFEVEVAPPGETPATAPSPHETPAAAPSPHEAPAAAPTCDEAPAAAPSREAVRSPVDAPAVAPSLASSTGASGAGSGRKLLFTNNPTYFHPPEAEVPARPSSCGSGSPLPAAARLSAASSEPRIDHQARGISEWMPSAGSEAAERQSLLDGGVHFGAPSRISQSPCLSRGDRLGSVCPSLRESPCIAARHAPRASPCITARGMPISPSSIASSYRQTVPVVAARRISRISSSPASLPADGNEQLPACAEHAVATARPPPVLASVGTQTPAADSTAEPAAADLPLAAAAESMAQRDAEAARVARVAAEARAAVVLQARLKGMLARLKPHLVPGTRVEVVLSGVPGVHAGTCRWRGALPQQRRKSSVWLGVELDDAVGASDGALPSDRSSAPRVYFRCAPRHGAFVPPSRCRLEHEDFDFDFELDESDDGSLDFSIASDDSGRVREALKLSAKERLVSAVQRVFRGKLGRALAEREAMRSLFMPPPHVSYDARGEVHVLTRLTGGGTDAAADWELRLDVEGVSGKSLEHLVARAVIEVDGGPRLVFRTLRSPPFVVSASEAFKRVALLAAAPPGGEAELSCRVTIRWVPFFNEPPLALSHRLVLEGRVGEERAVTTLRHPDVQVGRPRRVTATELEMARLLQSRWRERLRRVEELHPDQVRPRPSPTRGAAMSIQSVARMRSAIHEKASVRAMHDDLSSWGTLKERADQLPEDFEASELQDRVHATRHTESTLEAVARRQRQRQQLLAKRALRLEEEAVHVVRCVAKSDSTPPEAEAGADLLRHDEPERGGTEERRAPADESTPALERRQQSARALQAHYRGRRARVQHAGGVRRPPQLSPPPDAPLPSPTGCTPPASPAPRADARASPAAAAGDVREAPAIRIQSHARRRRSSAQAAAARAVRQAAAAAAAAAPGVPIELTLARLNASAAAAGIQAAARGRHARRSSFALHQQRRESHAALRLQTAWRGGQARQLARGASSLRAAAVGLGSAELCALPAAEFERLLQQLLSRRREAKRRAVAAEDFEGAQRHKAALDGVEALRVRLAECEWHKRRAVRFEDFHAAAQIKRETDELRVQIARALHGAREAAAAAGGSLYMADERASFRQGSHEYLQGHDMSEARPPTRDAAASSQSRPPSAPRAPTRLQSPTERRALSRPGTASKEASQSASVRVSRVNSPQPSVLEVDAAVRPMSASGASPHHSQMLQLEPAFLYARPQSGALRSLAPAEAAIARPIVDTFGEQVATLFFSDKEKLRQAAIEQMGDLLGSPQLLPHRRVALQVIGQVLSRVFSSDRSAVVLRAALQLLRTLLSSTVALATGTELARMTHRLLPSFLTRASDELFSEQEARHRSVSQTSNASPAFDGAAEVVEAMRWMAHQPRVGAARLAGPLLSIDAANASERLLLRRLLVLQQLLCLAPTSTVGGVAEGKDARILPLSATAHFICDAYSRGEPRLRAAALRAAASLFESASRASPADARALHQLLKTLHGPLLAALGEEIMRFHEEPRAAQRVGDTSRSLQAALEATRKLESSLTLDLHALRTRRRQWEMRVKSATAKGGPRSTLGNGPHSHAVNVLRGELAEVVTAHEQAEIKLRALKQQRLRARPKDIQTIERARRLLEEPKAEVARAHSDIKSSSYQLEQRTLQLKDKLRSEQLTSHQEHTALERTLLEERILDSELALVAPRDSHGEPGK</sequence>
<feature type="region of interest" description="Disordered" evidence="1">
    <location>
        <begin position="216"/>
        <end position="258"/>
    </location>
</feature>
<dbReference type="InterPro" id="IPR011989">
    <property type="entry name" value="ARM-like"/>
</dbReference>
<dbReference type="InterPro" id="IPR052607">
    <property type="entry name" value="CEP104-like"/>
</dbReference>
<feature type="region of interest" description="Disordered" evidence="1">
    <location>
        <begin position="787"/>
        <end position="871"/>
    </location>
</feature>
<feature type="compositionally biased region" description="Low complexity" evidence="1">
    <location>
        <begin position="805"/>
        <end position="840"/>
    </location>
</feature>
<dbReference type="InterPro" id="IPR000938">
    <property type="entry name" value="CAP-Gly_domain"/>
</dbReference>
<feature type="region of interest" description="Disordered" evidence="1">
    <location>
        <begin position="1559"/>
        <end position="1671"/>
    </location>
</feature>
<dbReference type="Pfam" id="PF01302">
    <property type="entry name" value="CAP_GLY"/>
    <property type="match status" value="1"/>
</dbReference>
<dbReference type="PANTHER" id="PTHR13371">
    <property type="entry name" value="GLYCINE-, GLUTAMATE-, THIENYLCYCLOHEXYLPIPERIDINE-BINDING PROTEIN"/>
    <property type="match status" value="1"/>
</dbReference>
<dbReference type="PROSITE" id="PS50096">
    <property type="entry name" value="IQ"/>
    <property type="match status" value="2"/>
</dbReference>
<feature type="region of interest" description="Disordered" evidence="1">
    <location>
        <begin position="2343"/>
        <end position="2363"/>
    </location>
</feature>
<protein>
    <recommendedName>
        <fullName evidence="2">CAP-Gly domain-containing protein</fullName>
    </recommendedName>
</protein>
<feature type="region of interest" description="Disordered" evidence="1">
    <location>
        <begin position="663"/>
        <end position="722"/>
    </location>
</feature>
<feature type="compositionally biased region" description="Low complexity" evidence="1">
    <location>
        <begin position="1919"/>
        <end position="1938"/>
    </location>
</feature>
<evidence type="ECO:0000313" key="4">
    <source>
        <dbReference type="Proteomes" id="UP001515480"/>
    </source>
</evidence>
<feature type="compositionally biased region" description="Low complexity" evidence="1">
    <location>
        <begin position="1651"/>
        <end position="1664"/>
    </location>
</feature>
<feature type="compositionally biased region" description="Basic and acidic residues" evidence="1">
    <location>
        <begin position="1909"/>
        <end position="1918"/>
    </location>
</feature>
<accession>A0AB34JSP6</accession>
<feature type="region of interest" description="Disordered" evidence="1">
    <location>
        <begin position="151"/>
        <end position="176"/>
    </location>
</feature>
<keyword evidence="4" id="KW-1185">Reference proteome</keyword>
<comment type="caution">
    <text evidence="3">The sequence shown here is derived from an EMBL/GenBank/DDBJ whole genome shotgun (WGS) entry which is preliminary data.</text>
</comment>
<evidence type="ECO:0000313" key="3">
    <source>
        <dbReference type="EMBL" id="KAL1524600.1"/>
    </source>
</evidence>
<feature type="region of interest" description="Disordered" evidence="1">
    <location>
        <begin position="1506"/>
        <end position="1525"/>
    </location>
</feature>